<sequence length="278" mass="32471">MRASSDEFRKFFESIHSDYGYDFTNYQESSLMRRSISFMDHQKIDSLDTLGSMIKDDEYILEKFIQYLSITVTEMFRDPSFYYALRKKIMHALTVYSTIKIWIAGCATGEEAYSIAILLKENNLLDRTIIYATDINQQSLKIAREAIYPVANMKLYTANYITSGGERSFSEYYTTKYNFSMFDKSLRHNIVFAPHNLAVDQTFGEFQCILCRNVLIYFNQQLQNRVIDLFYQSLSNAGFLGLGSKETLLFTDKKEYFKEIDEKENLYMKEECASNGQA</sequence>
<organism evidence="2 3">
    <name type="scientific">Ohtaekwangia kribbensis</name>
    <dbReference type="NCBI Taxonomy" id="688913"/>
    <lineage>
        <taxon>Bacteria</taxon>
        <taxon>Pseudomonadati</taxon>
        <taxon>Bacteroidota</taxon>
        <taxon>Cytophagia</taxon>
        <taxon>Cytophagales</taxon>
        <taxon>Fulvivirgaceae</taxon>
        <taxon>Ohtaekwangia</taxon>
    </lineage>
</organism>
<evidence type="ECO:0000313" key="3">
    <source>
        <dbReference type="Proteomes" id="UP001597112"/>
    </source>
</evidence>
<dbReference type="InterPro" id="IPR022641">
    <property type="entry name" value="CheR_N"/>
</dbReference>
<dbReference type="Gene3D" id="3.40.50.150">
    <property type="entry name" value="Vaccinia Virus protein VP39"/>
    <property type="match status" value="1"/>
</dbReference>
<comment type="caution">
    <text evidence="2">The sequence shown here is derived from an EMBL/GenBank/DDBJ whole genome shotgun (WGS) entry which is preliminary data.</text>
</comment>
<dbReference type="SUPFAM" id="SSF53335">
    <property type="entry name" value="S-adenosyl-L-methionine-dependent methyltransferases"/>
    <property type="match status" value="1"/>
</dbReference>
<reference evidence="3" key="1">
    <citation type="journal article" date="2019" name="Int. J. Syst. Evol. Microbiol.">
        <title>The Global Catalogue of Microorganisms (GCM) 10K type strain sequencing project: providing services to taxonomists for standard genome sequencing and annotation.</title>
        <authorList>
            <consortium name="The Broad Institute Genomics Platform"/>
            <consortium name="The Broad Institute Genome Sequencing Center for Infectious Disease"/>
            <person name="Wu L."/>
            <person name="Ma J."/>
        </authorList>
    </citation>
    <scope>NUCLEOTIDE SEQUENCE [LARGE SCALE GENOMIC DNA]</scope>
    <source>
        <strain evidence="3">CCUG 58938</strain>
    </source>
</reference>
<keyword evidence="2" id="KW-0489">Methyltransferase</keyword>
<dbReference type="Proteomes" id="UP001597112">
    <property type="component" value="Unassembled WGS sequence"/>
</dbReference>
<proteinExistence type="predicted"/>
<dbReference type="InterPro" id="IPR050903">
    <property type="entry name" value="Bact_Chemotaxis_MeTrfase"/>
</dbReference>
<feature type="domain" description="CheR-type methyltransferase" evidence="1">
    <location>
        <begin position="1"/>
        <end position="270"/>
    </location>
</feature>
<name>A0ABW3K3H9_9BACT</name>
<dbReference type="Pfam" id="PF03705">
    <property type="entry name" value="CheR_N"/>
    <property type="match status" value="1"/>
</dbReference>
<dbReference type="RefSeq" id="WP_377580235.1">
    <property type="nucleotide sequence ID" value="NZ_JBHTKA010000007.1"/>
</dbReference>
<protein>
    <submittedName>
        <fullName evidence="2">CheR family methyltransferase</fullName>
    </submittedName>
</protein>
<keyword evidence="3" id="KW-1185">Reference proteome</keyword>
<keyword evidence="2" id="KW-0808">Transferase</keyword>
<gene>
    <name evidence="2" type="ORF">ACFQ21_15750</name>
</gene>
<evidence type="ECO:0000259" key="1">
    <source>
        <dbReference type="PROSITE" id="PS50123"/>
    </source>
</evidence>
<accession>A0ABW3K3H9</accession>
<dbReference type="PRINTS" id="PR00996">
    <property type="entry name" value="CHERMTFRASE"/>
</dbReference>
<dbReference type="InterPro" id="IPR022642">
    <property type="entry name" value="CheR_C"/>
</dbReference>
<dbReference type="GO" id="GO:0032259">
    <property type="term" value="P:methylation"/>
    <property type="evidence" value="ECO:0007669"/>
    <property type="project" value="UniProtKB-KW"/>
</dbReference>
<evidence type="ECO:0000313" key="2">
    <source>
        <dbReference type="EMBL" id="MFD1000780.1"/>
    </source>
</evidence>
<dbReference type="GO" id="GO:0008168">
    <property type="term" value="F:methyltransferase activity"/>
    <property type="evidence" value="ECO:0007669"/>
    <property type="project" value="UniProtKB-KW"/>
</dbReference>
<dbReference type="PROSITE" id="PS50123">
    <property type="entry name" value="CHER"/>
    <property type="match status" value="1"/>
</dbReference>
<dbReference type="PANTHER" id="PTHR24422">
    <property type="entry name" value="CHEMOTAXIS PROTEIN METHYLTRANSFERASE"/>
    <property type="match status" value="1"/>
</dbReference>
<dbReference type="PANTHER" id="PTHR24422:SF8">
    <property type="entry name" value="CHEMOTAXIS PROTEIN"/>
    <property type="match status" value="1"/>
</dbReference>
<dbReference type="Pfam" id="PF01739">
    <property type="entry name" value="CheR"/>
    <property type="match status" value="1"/>
</dbReference>
<dbReference type="SUPFAM" id="SSF47757">
    <property type="entry name" value="Chemotaxis receptor methyltransferase CheR, N-terminal domain"/>
    <property type="match status" value="1"/>
</dbReference>
<dbReference type="SMART" id="SM00138">
    <property type="entry name" value="MeTrc"/>
    <property type="match status" value="1"/>
</dbReference>
<dbReference type="EMBL" id="JBHTKA010000007">
    <property type="protein sequence ID" value="MFD1000780.1"/>
    <property type="molecule type" value="Genomic_DNA"/>
</dbReference>
<dbReference type="InterPro" id="IPR000780">
    <property type="entry name" value="CheR_MeTrfase"/>
</dbReference>
<dbReference type="InterPro" id="IPR029063">
    <property type="entry name" value="SAM-dependent_MTases_sf"/>
</dbReference>